<dbReference type="OrthoDB" id="9800698at2"/>
<organism evidence="2 3">
    <name type="scientific">Coraliomargarita akajimensis (strain DSM 45221 / IAM 15411 / JCM 23193 / KCTC 12865 / 04OKA010-24)</name>
    <dbReference type="NCBI Taxonomy" id="583355"/>
    <lineage>
        <taxon>Bacteria</taxon>
        <taxon>Pseudomonadati</taxon>
        <taxon>Verrucomicrobiota</taxon>
        <taxon>Opitutia</taxon>
        <taxon>Puniceicoccales</taxon>
        <taxon>Coraliomargaritaceae</taxon>
        <taxon>Coraliomargarita</taxon>
    </lineage>
</organism>
<accession>D5ENC7</accession>
<feature type="transmembrane region" description="Helical" evidence="1">
    <location>
        <begin position="35"/>
        <end position="58"/>
    </location>
</feature>
<protein>
    <recommendedName>
        <fullName evidence="4">Sulfotransferase</fullName>
    </recommendedName>
</protein>
<dbReference type="KEGG" id="caa:Caka_2387"/>
<dbReference type="PANTHER" id="PTHR36451:SF1">
    <property type="entry name" value="OMEGA-HYDROXY-BETA-DIHYDROMENAQUINONE-9 SULFOTRANSFERASE STF3"/>
    <property type="match status" value="1"/>
</dbReference>
<dbReference type="SUPFAM" id="SSF52540">
    <property type="entry name" value="P-loop containing nucleoside triphosphate hydrolases"/>
    <property type="match status" value="1"/>
</dbReference>
<keyword evidence="3" id="KW-1185">Reference proteome</keyword>
<dbReference type="eggNOG" id="COG0438">
    <property type="taxonomic scope" value="Bacteria"/>
</dbReference>
<keyword evidence="1" id="KW-0472">Membrane</keyword>
<dbReference type="PANTHER" id="PTHR36451">
    <property type="entry name" value="PAPS-DEPENDENT SULFOTRANSFERASE STF3"/>
    <property type="match status" value="1"/>
</dbReference>
<evidence type="ECO:0000256" key="1">
    <source>
        <dbReference type="SAM" id="Phobius"/>
    </source>
</evidence>
<dbReference type="Proteomes" id="UP000000925">
    <property type="component" value="Chromosome"/>
</dbReference>
<dbReference type="STRING" id="583355.Caka_2387"/>
<dbReference type="Pfam" id="PF13469">
    <property type="entry name" value="Sulfotransfer_3"/>
    <property type="match status" value="1"/>
</dbReference>
<reference evidence="2 3" key="1">
    <citation type="journal article" date="2010" name="Stand. Genomic Sci.">
        <title>Complete genome sequence of Coraliomargarita akajimensis type strain (04OKA010-24).</title>
        <authorList>
            <person name="Mavromatis K."/>
            <person name="Abt B."/>
            <person name="Brambilla E."/>
            <person name="Lapidus A."/>
            <person name="Copeland A."/>
            <person name="Deshpande S."/>
            <person name="Nolan M."/>
            <person name="Lucas S."/>
            <person name="Tice H."/>
            <person name="Cheng J.F."/>
            <person name="Han C."/>
            <person name="Detter J.C."/>
            <person name="Woyke T."/>
            <person name="Goodwin L."/>
            <person name="Pitluck S."/>
            <person name="Held B."/>
            <person name="Brettin T."/>
            <person name="Tapia R."/>
            <person name="Ivanova N."/>
            <person name="Mikhailova N."/>
            <person name="Pati A."/>
            <person name="Liolios K."/>
            <person name="Chen A."/>
            <person name="Palaniappan K."/>
            <person name="Land M."/>
            <person name="Hauser L."/>
            <person name="Chang Y.J."/>
            <person name="Jeffries C.D."/>
            <person name="Rohde M."/>
            <person name="Goker M."/>
            <person name="Bristow J."/>
            <person name="Eisen J.A."/>
            <person name="Markowitz V."/>
            <person name="Hugenholtz P."/>
            <person name="Klenk H.P."/>
            <person name="Kyrpides N.C."/>
        </authorList>
    </citation>
    <scope>NUCLEOTIDE SEQUENCE [LARGE SCALE GENOMIC DNA]</scope>
    <source>
        <strain evidence="3">DSM 45221 / IAM 15411 / JCM 23193 / KCTC 12865</strain>
    </source>
</reference>
<sequence>MLAVFLKSVGLHLSWFARSLLPGKHSAAPLSLKRVCLLLLAFPLFCSLQLLHWLGFLIDEILFRGYRKQSVKAPVFIGGIPRSGTTFVHRTLAADYEQFTTVSTWEAVLAPSVTERKLIQLLAKLDHLIGAPGKRFLNWASAKAAGDFNDIHEVSLTAPEEDYLWLLPAGSCFILLLAFPFSPWLKQTALLNSATDSERTRLLDFYQSCIQRHLYCSKGNQRFLSKNAAFASWTGSLAARFPDASFILCVREPASGLSSQLSSLDSARTLFATDPDGSTTKSTFLEIFSRNYQYLAELTANENPRFVTIDQGDLRTDPAQLLGKALERLEIPQTTPLQHALSQLQPTSGSRHQHSSRAVGLENGEIEVCLNPGYQMVLQAPCRVAIDPQQHG</sequence>
<dbReference type="EMBL" id="CP001998">
    <property type="protein sequence ID" value="ADE55403.1"/>
    <property type="molecule type" value="Genomic_DNA"/>
</dbReference>
<keyword evidence="1" id="KW-0812">Transmembrane</keyword>
<dbReference type="Gene3D" id="3.40.50.300">
    <property type="entry name" value="P-loop containing nucleotide triphosphate hydrolases"/>
    <property type="match status" value="1"/>
</dbReference>
<evidence type="ECO:0008006" key="4">
    <source>
        <dbReference type="Google" id="ProtNLM"/>
    </source>
</evidence>
<proteinExistence type="predicted"/>
<name>D5ENC7_CORAD</name>
<dbReference type="InterPro" id="IPR052736">
    <property type="entry name" value="Stf3_sulfotransferase"/>
</dbReference>
<dbReference type="HOGENOM" id="CLU_059160_0_0_0"/>
<dbReference type="AlphaFoldDB" id="D5ENC7"/>
<evidence type="ECO:0000313" key="3">
    <source>
        <dbReference type="Proteomes" id="UP000000925"/>
    </source>
</evidence>
<gene>
    <name evidence="2" type="ordered locus">Caka_2387</name>
</gene>
<dbReference type="RefSeq" id="WP_013044125.1">
    <property type="nucleotide sequence ID" value="NC_014008.1"/>
</dbReference>
<dbReference type="InterPro" id="IPR027417">
    <property type="entry name" value="P-loop_NTPase"/>
</dbReference>
<keyword evidence="1" id="KW-1133">Transmembrane helix</keyword>
<evidence type="ECO:0000313" key="2">
    <source>
        <dbReference type="EMBL" id="ADE55403.1"/>
    </source>
</evidence>